<feature type="compositionally biased region" description="Basic residues" evidence="9">
    <location>
        <begin position="640"/>
        <end position="652"/>
    </location>
</feature>
<dbReference type="GO" id="GO:0140933">
    <property type="term" value="F:5'-(N(7)-methylguanosine 5'-triphospho)-[mRNA] hydrolase activity"/>
    <property type="evidence" value="ECO:0007669"/>
    <property type="project" value="InterPro"/>
</dbReference>
<comment type="caution">
    <text evidence="11">The sequence shown here is derived from an EMBL/GenBank/DDBJ whole genome shotgun (WGS) entry which is preliminary data.</text>
</comment>
<dbReference type="SMART" id="SM01125">
    <property type="entry name" value="DCP2"/>
    <property type="match status" value="1"/>
</dbReference>
<gene>
    <name evidence="11" type="ORF">PHISCL_09534</name>
</gene>
<keyword evidence="7" id="KW-0694">RNA-binding</keyword>
<comment type="similarity">
    <text evidence="3">Belongs to the Nudix hydrolase family. DCP2 subfamily.</text>
</comment>
<keyword evidence="6" id="KW-0378">Hydrolase</keyword>
<evidence type="ECO:0000256" key="6">
    <source>
        <dbReference type="ARBA" id="ARBA00022801"/>
    </source>
</evidence>
<dbReference type="FunFam" id="1.10.10.1050:FF:000003">
    <property type="entry name" value="Decapping enzyme Dcp2, putative"/>
    <property type="match status" value="1"/>
</dbReference>
<feature type="compositionally biased region" description="Pro residues" evidence="9">
    <location>
        <begin position="396"/>
        <end position="405"/>
    </location>
</feature>
<dbReference type="AlphaFoldDB" id="A0A3A2Z625"/>
<dbReference type="Gene3D" id="3.90.79.10">
    <property type="entry name" value="Nucleoside Triphosphate Pyrophosphohydrolase"/>
    <property type="match status" value="1"/>
</dbReference>
<keyword evidence="5" id="KW-0479">Metal-binding</keyword>
<dbReference type="SUPFAM" id="SSF55811">
    <property type="entry name" value="Nudix"/>
    <property type="match status" value="1"/>
</dbReference>
<evidence type="ECO:0000256" key="2">
    <source>
        <dbReference type="ARBA" id="ARBA00004496"/>
    </source>
</evidence>
<evidence type="ECO:0000259" key="10">
    <source>
        <dbReference type="PROSITE" id="PS51462"/>
    </source>
</evidence>
<feature type="compositionally biased region" description="Polar residues" evidence="9">
    <location>
        <begin position="772"/>
        <end position="800"/>
    </location>
</feature>
<reference evidence="12" key="1">
    <citation type="submission" date="2017-02" db="EMBL/GenBank/DDBJ databases">
        <authorList>
            <person name="Tafer H."/>
            <person name="Lopandic K."/>
        </authorList>
    </citation>
    <scope>NUCLEOTIDE SEQUENCE [LARGE SCALE GENOMIC DNA]</scope>
    <source>
        <strain evidence="12">CBS 366.77</strain>
    </source>
</reference>
<dbReference type="SUPFAM" id="SSF140586">
    <property type="entry name" value="Dcp2 domain-like"/>
    <property type="match status" value="1"/>
</dbReference>
<protein>
    <submittedName>
        <fullName evidence="11">Decapping enzyme</fullName>
    </submittedName>
</protein>
<dbReference type="EMBL" id="MVGC01000618">
    <property type="protein sequence ID" value="RJE18130.1"/>
    <property type="molecule type" value="Genomic_DNA"/>
</dbReference>
<dbReference type="GO" id="GO:0000184">
    <property type="term" value="P:nuclear-transcribed mRNA catabolic process, nonsense-mediated decay"/>
    <property type="evidence" value="ECO:0007669"/>
    <property type="project" value="InterPro"/>
</dbReference>
<dbReference type="InterPro" id="IPR036189">
    <property type="entry name" value="DCP2_BoxA_sf"/>
</dbReference>
<sequence length="845" mass="92137">MQLEDWLDDLCVRFIINLPREELESVERICFQVEEAQWFYEDFIRPLDPALPSLSLKAFALRIFQHCPLMSQWSHYHHITAFSEFLAYKTRVPVRGAILLNQDMDEVVLVKGWKKGANWSFPRGKINKDEKDLDCAIREVYEETGFDIKEAGLVKDEKDVKFIEITMREQHMRLYVFRGVPRDSHFEPRTRKEISRIEWYKLSDLPTLKKSKQIDQGFAVANANKFYMVAPFLHPLKKWIAQQKRLDPKVPTDIKQGLQEGEVSMDEALQANNSGLTPWQQPVGMAVPSDLPEVAASHDASSHLKRLLNINNPVAAQSPQPPAKLETSGFDSGKSNALLALLRNGSSNDTVPQPPNNDAVPPPHSANIGPGHQQRYPAPGIFPGFPQQGQSTGPPNHFPQVPPQPHHGALPPNLMPPANAPLAAQNIHQDPLGQGGLPGGQLDLSMGYGRPPFPPPQPLTQPHRELPSRPGLHGFPPVQSQGPAPFQRTGDPQFSHPAQPSDVQGASVPPASKLPPPKLTSHSLALLNVFRDETSKAPKAHDVSVVPEPEKEPLGKRRPSQHQDYLLNLLRSADAPSGPAELSAHPVSPAGKQILQRPRTDCNTKYVGGARKAPTGEGQTSATVSGPLSMPQFDAIGKSPGKKKANGRRKTSKDRLPQAPASPITILSRPQASKEEPSPKTVTQATQSPSQPHTTQAKPAEAQKPFQPKILRRSEKAEFDDALSVRTKPDTELQTEPDANFARRPSQTAAQREALLSLFGKQSIPSSSPPSGQLNIQTSTAKPSGASATVSPLSPRNLPTGSGVASGYGVPSDSDVNSQSGTRVASPVNKAFLLGFLEGVAKGNK</sequence>
<comment type="subcellular location">
    <subcellularLocation>
        <location evidence="2">Cytoplasm</location>
    </subcellularLocation>
</comment>
<dbReference type="PROSITE" id="PS00893">
    <property type="entry name" value="NUDIX_BOX"/>
    <property type="match status" value="1"/>
</dbReference>
<dbReference type="Pfam" id="PF00293">
    <property type="entry name" value="NUDIX"/>
    <property type="match status" value="1"/>
</dbReference>
<feature type="compositionally biased region" description="Low complexity" evidence="9">
    <location>
        <begin position="420"/>
        <end position="432"/>
    </location>
</feature>
<feature type="region of interest" description="Disordered" evidence="9">
    <location>
        <begin position="761"/>
        <end position="824"/>
    </location>
</feature>
<dbReference type="InterPro" id="IPR044099">
    <property type="entry name" value="Dcp2_NUDIX"/>
</dbReference>
<evidence type="ECO:0000256" key="4">
    <source>
        <dbReference type="ARBA" id="ARBA00022490"/>
    </source>
</evidence>
<feature type="compositionally biased region" description="Pro residues" evidence="9">
    <location>
        <begin position="352"/>
        <end position="364"/>
    </location>
</feature>
<evidence type="ECO:0000256" key="9">
    <source>
        <dbReference type="SAM" id="MobiDB-lite"/>
    </source>
</evidence>
<evidence type="ECO:0000313" key="11">
    <source>
        <dbReference type="EMBL" id="RJE18130.1"/>
    </source>
</evidence>
<accession>A0A3A2Z625</accession>
<feature type="compositionally biased region" description="Polar residues" evidence="9">
    <location>
        <begin position="814"/>
        <end position="823"/>
    </location>
</feature>
<dbReference type="CDD" id="cd03672">
    <property type="entry name" value="NUDIX_Dcp2p_Nudt20"/>
    <property type="match status" value="1"/>
</dbReference>
<dbReference type="FunFam" id="3.90.79.10:FF:000003">
    <property type="entry name" value="M7GpppN-mRNA hydrolase isoform 2"/>
    <property type="match status" value="1"/>
</dbReference>
<dbReference type="PROSITE" id="PS51462">
    <property type="entry name" value="NUDIX"/>
    <property type="match status" value="1"/>
</dbReference>
<dbReference type="InterPro" id="IPR020084">
    <property type="entry name" value="NUDIX_hydrolase_CS"/>
</dbReference>
<feature type="region of interest" description="Disordered" evidence="9">
    <location>
        <begin position="345"/>
        <end position="749"/>
    </location>
</feature>
<dbReference type="OrthoDB" id="18996at2759"/>
<feature type="compositionally biased region" description="Polar residues" evidence="9">
    <location>
        <begin position="680"/>
        <end position="697"/>
    </location>
</feature>
<dbReference type="GO" id="GO:0030145">
    <property type="term" value="F:manganese ion binding"/>
    <property type="evidence" value="ECO:0007669"/>
    <property type="project" value="InterPro"/>
</dbReference>
<dbReference type="InterPro" id="IPR015797">
    <property type="entry name" value="NUDIX_hydrolase-like_dom_sf"/>
</dbReference>
<dbReference type="STRING" id="2070753.A0A3A2Z625"/>
<dbReference type="PANTHER" id="PTHR23114">
    <property type="entry name" value="M7GPPPN-MRNA HYDROLASE"/>
    <property type="match status" value="1"/>
</dbReference>
<comment type="cofactor">
    <cofactor evidence="1">
        <name>Mn(2+)</name>
        <dbReference type="ChEBI" id="CHEBI:29035"/>
    </cofactor>
</comment>
<proteinExistence type="inferred from homology"/>
<evidence type="ECO:0000256" key="7">
    <source>
        <dbReference type="ARBA" id="ARBA00022884"/>
    </source>
</evidence>
<dbReference type="GO" id="GO:0000290">
    <property type="term" value="P:deadenylation-dependent decapping of nuclear-transcribed mRNA"/>
    <property type="evidence" value="ECO:0007669"/>
    <property type="project" value="InterPro"/>
</dbReference>
<evidence type="ECO:0000256" key="1">
    <source>
        <dbReference type="ARBA" id="ARBA00001936"/>
    </source>
</evidence>
<organism evidence="11 12">
    <name type="scientific">Aspergillus sclerotialis</name>
    <dbReference type="NCBI Taxonomy" id="2070753"/>
    <lineage>
        <taxon>Eukaryota</taxon>
        <taxon>Fungi</taxon>
        <taxon>Dikarya</taxon>
        <taxon>Ascomycota</taxon>
        <taxon>Pezizomycotina</taxon>
        <taxon>Eurotiomycetes</taxon>
        <taxon>Eurotiomycetidae</taxon>
        <taxon>Eurotiales</taxon>
        <taxon>Aspergillaceae</taxon>
        <taxon>Aspergillus</taxon>
        <taxon>Aspergillus subgen. Polypaecilum</taxon>
    </lineage>
</organism>
<feature type="compositionally biased region" description="Polar residues" evidence="9">
    <location>
        <begin position="490"/>
        <end position="504"/>
    </location>
</feature>
<dbReference type="InterPro" id="IPR000086">
    <property type="entry name" value="NUDIX_hydrolase_dom"/>
</dbReference>
<feature type="compositionally biased region" description="Basic and acidic residues" evidence="9">
    <location>
        <begin position="530"/>
        <end position="555"/>
    </location>
</feature>
<dbReference type="Gene3D" id="1.10.10.1050">
    <property type="entry name" value="Dcp2, box A domain"/>
    <property type="match status" value="1"/>
</dbReference>
<dbReference type="PANTHER" id="PTHR23114:SF17">
    <property type="entry name" value="M7GPPPN-MRNA HYDROLASE"/>
    <property type="match status" value="1"/>
</dbReference>
<keyword evidence="4" id="KW-0963">Cytoplasm</keyword>
<dbReference type="Pfam" id="PF05026">
    <property type="entry name" value="DCP2"/>
    <property type="match status" value="1"/>
</dbReference>
<evidence type="ECO:0000256" key="8">
    <source>
        <dbReference type="ARBA" id="ARBA00023211"/>
    </source>
</evidence>
<evidence type="ECO:0000313" key="12">
    <source>
        <dbReference type="Proteomes" id="UP000266188"/>
    </source>
</evidence>
<feature type="domain" description="Nudix hydrolase" evidence="10">
    <location>
        <begin position="90"/>
        <end position="222"/>
    </location>
</feature>
<keyword evidence="8" id="KW-0464">Manganese</keyword>
<dbReference type="GO" id="GO:0003723">
    <property type="term" value="F:RNA binding"/>
    <property type="evidence" value="ECO:0007669"/>
    <property type="project" value="UniProtKB-KW"/>
</dbReference>
<evidence type="ECO:0000256" key="5">
    <source>
        <dbReference type="ARBA" id="ARBA00022723"/>
    </source>
</evidence>
<feature type="compositionally biased region" description="Polar residues" evidence="9">
    <location>
        <begin position="617"/>
        <end position="626"/>
    </location>
</feature>
<dbReference type="GO" id="GO:0000932">
    <property type="term" value="C:P-body"/>
    <property type="evidence" value="ECO:0007669"/>
    <property type="project" value="TreeGrafter"/>
</dbReference>
<keyword evidence="12" id="KW-1185">Reference proteome</keyword>
<evidence type="ECO:0000256" key="3">
    <source>
        <dbReference type="ARBA" id="ARBA00005279"/>
    </source>
</evidence>
<name>A0A3A2Z625_9EURO</name>
<dbReference type="Proteomes" id="UP000266188">
    <property type="component" value="Unassembled WGS sequence"/>
</dbReference>
<dbReference type="InterPro" id="IPR007722">
    <property type="entry name" value="DCP2_BoxA"/>
</dbReference>